<dbReference type="RefSeq" id="WP_119704745.1">
    <property type="nucleotide sequence ID" value="NZ_JBHSOI010000002.1"/>
</dbReference>
<dbReference type="Proteomes" id="UP000265581">
    <property type="component" value="Unassembled WGS sequence"/>
</dbReference>
<dbReference type="OrthoDB" id="3743955at2"/>
<dbReference type="InterPro" id="IPR036691">
    <property type="entry name" value="Endo/exonu/phosph_ase_sf"/>
</dbReference>
<reference evidence="1 2" key="1">
    <citation type="submission" date="2018-08" db="EMBL/GenBank/DDBJ databases">
        <title>Aeromicrobium sp. M2KJ-4, whole genome shotgun sequence.</title>
        <authorList>
            <person name="Tuo L."/>
        </authorList>
    </citation>
    <scope>NUCLEOTIDE SEQUENCE [LARGE SCALE GENOMIC DNA]</scope>
    <source>
        <strain evidence="1 2">M2KJ-4</strain>
    </source>
</reference>
<dbReference type="AlphaFoldDB" id="A0A371P2H9"/>
<dbReference type="EMBL" id="QUBR01000002">
    <property type="protein sequence ID" value="REK70147.1"/>
    <property type="molecule type" value="Genomic_DNA"/>
</dbReference>
<dbReference type="Gene3D" id="3.60.10.10">
    <property type="entry name" value="Endonuclease/exonuclease/phosphatase"/>
    <property type="match status" value="1"/>
</dbReference>
<keyword evidence="2" id="KW-1185">Reference proteome</keyword>
<dbReference type="SUPFAM" id="SSF56219">
    <property type="entry name" value="DNase I-like"/>
    <property type="match status" value="1"/>
</dbReference>
<comment type="caution">
    <text evidence="1">The sequence shown here is derived from an EMBL/GenBank/DDBJ whole genome shotgun (WGS) entry which is preliminary data.</text>
</comment>
<name>A0A371P2H9_9ACTN</name>
<gene>
    <name evidence="1" type="ORF">DX116_13340</name>
</gene>
<accession>A0A371P2H9</accession>
<organism evidence="1 2">
    <name type="scientific">Aeromicrobium endophyticum</name>
    <dbReference type="NCBI Taxonomy" id="2292704"/>
    <lineage>
        <taxon>Bacteria</taxon>
        <taxon>Bacillati</taxon>
        <taxon>Actinomycetota</taxon>
        <taxon>Actinomycetes</taxon>
        <taxon>Propionibacteriales</taxon>
        <taxon>Nocardioidaceae</taxon>
        <taxon>Aeromicrobium</taxon>
    </lineage>
</organism>
<protein>
    <recommendedName>
        <fullName evidence="3">Endonuclease/exonuclease/phosphatase domain-containing protein</fullName>
    </recommendedName>
</protein>
<evidence type="ECO:0000313" key="1">
    <source>
        <dbReference type="EMBL" id="REK70147.1"/>
    </source>
</evidence>
<evidence type="ECO:0000313" key="2">
    <source>
        <dbReference type="Proteomes" id="UP000265581"/>
    </source>
</evidence>
<evidence type="ECO:0008006" key="3">
    <source>
        <dbReference type="Google" id="ProtNLM"/>
    </source>
</evidence>
<proteinExistence type="predicted"/>
<sequence>MTATFRLGLKNVLGSNWTPLRNRWPGRAAMLEREMTGPGGMDASVYFLVEVNRPPERRSLAAILPGWDVVRSRGHNDAYSDPRVHRVVESHEIALGTATRQQRYATIVRYQHLASGVEWTGATTHLSSSVGTTAELAATSRQVQGTRLAELCHEHGVDVLAGDINNIAVRPDTPRGILQAAGYVDWRAAVEVENVDHDVHHALGRPNPRTGRHLDAIYLGPRVTALDGRVQVSEPESSDHLGLVCTVRIG</sequence>